<dbReference type="PANTHER" id="PTHR30566:SF5">
    <property type="entry name" value="MECHANOSENSITIVE ION CHANNEL PROTEIN 1, MITOCHONDRIAL-RELATED"/>
    <property type="match status" value="1"/>
</dbReference>
<feature type="transmembrane region" description="Helical" evidence="7">
    <location>
        <begin position="339"/>
        <end position="361"/>
    </location>
</feature>
<keyword evidence="5 7" id="KW-0472">Membrane</keyword>
<dbReference type="SUPFAM" id="SSF50182">
    <property type="entry name" value="Sm-like ribonucleoproteins"/>
    <property type="match status" value="1"/>
</dbReference>
<keyword evidence="4 7" id="KW-1133">Transmembrane helix</keyword>
<dbReference type="GeneID" id="120283319"/>
<evidence type="ECO:0000313" key="10">
    <source>
        <dbReference type="RefSeq" id="XP_039145899.1"/>
    </source>
</evidence>
<evidence type="ECO:0000256" key="1">
    <source>
        <dbReference type="ARBA" id="ARBA00004141"/>
    </source>
</evidence>
<evidence type="ECO:0000256" key="7">
    <source>
        <dbReference type="SAM" id="Phobius"/>
    </source>
</evidence>
<evidence type="ECO:0000256" key="3">
    <source>
        <dbReference type="ARBA" id="ARBA00022692"/>
    </source>
</evidence>
<dbReference type="InterPro" id="IPR011014">
    <property type="entry name" value="MscS_channel_TM-2"/>
</dbReference>
<keyword evidence="9" id="KW-1185">Reference proteome</keyword>
<reference evidence="10 11" key="1">
    <citation type="submission" date="2025-04" db="UniProtKB">
        <authorList>
            <consortium name="RefSeq"/>
        </authorList>
    </citation>
    <scope>IDENTIFICATION</scope>
</reference>
<dbReference type="Proteomes" id="UP001515500">
    <property type="component" value="Chromosome 19"/>
</dbReference>
<feature type="region of interest" description="Disordered" evidence="6">
    <location>
        <begin position="121"/>
        <end position="153"/>
    </location>
</feature>
<evidence type="ECO:0000256" key="6">
    <source>
        <dbReference type="SAM" id="MobiDB-lite"/>
    </source>
</evidence>
<dbReference type="RefSeq" id="XP_039145901.1">
    <property type="nucleotide sequence ID" value="XM_039289967.1"/>
</dbReference>
<dbReference type="AlphaFoldDB" id="A0AB40D2M2"/>
<keyword evidence="3 7" id="KW-0812">Transmembrane</keyword>
<dbReference type="GO" id="GO:0055085">
    <property type="term" value="P:transmembrane transport"/>
    <property type="evidence" value="ECO:0007669"/>
    <property type="project" value="InterPro"/>
</dbReference>
<dbReference type="GO" id="GO:0016020">
    <property type="term" value="C:membrane"/>
    <property type="evidence" value="ECO:0007669"/>
    <property type="project" value="UniProtKB-SubCell"/>
</dbReference>
<comment type="similarity">
    <text evidence="2">Belongs to the MscS (TC 1.A.23) family.</text>
</comment>
<dbReference type="Pfam" id="PF00924">
    <property type="entry name" value="MS_channel_2nd"/>
    <property type="match status" value="1"/>
</dbReference>
<dbReference type="Gene3D" id="1.10.287.1260">
    <property type="match status" value="1"/>
</dbReference>
<name>A0AB40D2M2_DIOCR</name>
<organism evidence="9 10">
    <name type="scientific">Dioscorea cayennensis subsp. rotundata</name>
    <name type="common">White Guinea yam</name>
    <name type="synonym">Dioscorea rotundata</name>
    <dbReference type="NCBI Taxonomy" id="55577"/>
    <lineage>
        <taxon>Eukaryota</taxon>
        <taxon>Viridiplantae</taxon>
        <taxon>Streptophyta</taxon>
        <taxon>Embryophyta</taxon>
        <taxon>Tracheophyta</taxon>
        <taxon>Spermatophyta</taxon>
        <taxon>Magnoliopsida</taxon>
        <taxon>Liliopsida</taxon>
        <taxon>Dioscoreales</taxon>
        <taxon>Dioscoreaceae</taxon>
        <taxon>Dioscorea</taxon>
    </lineage>
</organism>
<protein>
    <submittedName>
        <fullName evidence="10 11">Mechanosensitive ion channel protein 1, mitochondrial</fullName>
    </submittedName>
</protein>
<feature type="compositionally biased region" description="Polar residues" evidence="6">
    <location>
        <begin position="121"/>
        <end position="132"/>
    </location>
</feature>
<evidence type="ECO:0000256" key="5">
    <source>
        <dbReference type="ARBA" id="ARBA00023136"/>
    </source>
</evidence>
<dbReference type="RefSeq" id="XP_039145899.1">
    <property type="nucleotide sequence ID" value="XM_039289965.1"/>
</dbReference>
<accession>A0AB40D2M2</accession>
<dbReference type="InterPro" id="IPR006685">
    <property type="entry name" value="MscS_channel_2nd"/>
</dbReference>
<gene>
    <name evidence="10 11" type="primary">LOC120283319</name>
</gene>
<dbReference type="PANTHER" id="PTHR30566">
    <property type="entry name" value="YNAI-RELATED MECHANOSENSITIVE ION CHANNEL"/>
    <property type="match status" value="1"/>
</dbReference>
<feature type="transmembrane region" description="Helical" evidence="7">
    <location>
        <begin position="203"/>
        <end position="221"/>
    </location>
</feature>
<evidence type="ECO:0000256" key="4">
    <source>
        <dbReference type="ARBA" id="ARBA00022989"/>
    </source>
</evidence>
<evidence type="ECO:0000256" key="2">
    <source>
        <dbReference type="ARBA" id="ARBA00008017"/>
    </source>
</evidence>
<proteinExistence type="inferred from homology"/>
<feature type="compositionally biased region" description="Polar residues" evidence="6">
    <location>
        <begin position="143"/>
        <end position="153"/>
    </location>
</feature>
<evidence type="ECO:0000259" key="8">
    <source>
        <dbReference type="Pfam" id="PF00924"/>
    </source>
</evidence>
<evidence type="ECO:0000313" key="11">
    <source>
        <dbReference type="RefSeq" id="XP_039145901.1"/>
    </source>
</evidence>
<dbReference type="InterPro" id="IPR010920">
    <property type="entry name" value="LSM_dom_sf"/>
</dbReference>
<evidence type="ECO:0000313" key="9">
    <source>
        <dbReference type="Proteomes" id="UP001515500"/>
    </source>
</evidence>
<comment type="subcellular location">
    <subcellularLocation>
        <location evidence="1">Membrane</location>
        <topology evidence="1">Multi-pass membrane protein</topology>
    </subcellularLocation>
</comment>
<dbReference type="InterPro" id="IPR023408">
    <property type="entry name" value="MscS_beta-dom_sf"/>
</dbReference>
<dbReference type="SUPFAM" id="SSF82861">
    <property type="entry name" value="Mechanosensitive channel protein MscS (YggB), transmembrane region"/>
    <property type="match status" value="1"/>
</dbReference>
<dbReference type="Gene3D" id="2.30.30.60">
    <property type="match status" value="1"/>
</dbReference>
<sequence>MSGVRTLLSRSGFGAIGSSCCRSTSYSSIDISRCLSHYSPIASQICSSNKVETSPLIHIGRTMEKVPFSSLSHGRFYMPDSSLASSIRSSKGILFKGKLHHQHNVFPFCVSPIFHNRGYSSHAGSQQSSLQNGAEVPKVPSAESATNGTTDSVTGDWTDALNNLYQSAKDSTVIAEQKAKEVFDSVTPYIKDLYDSQPYMQQVIVPIGGTMFGTLIAWMILPRILRKFHKYTTQNPLALLSGSPTKEQVPYEKSVWGAVEDPARYLVTFMAFSQLSVMIAPTTTQYLSQVWRGAVVLSFVWFLHRWKTNLFARAMANVSTTGLGLDREKLLALDKFSNLGLLILGLMALAEACGVAVQSILTVGGIGGVATAFAAKDILGNMLSGLSLQFLKPFAVGDSIKAGSIEGQVVEVGLTTTSLLNPEKFPVIVPNSLFSSQVIVNKSRAQWCSFLTKIPICTDNIEVIPCVSEEIVTMLRSNPKVNLEKDAPYCFLSYIESSFAELTIGCNLNYMKKPEASATEQAILLEAVRIIKQHGAKLGDRPK</sequence>
<feature type="domain" description="Mechanosensitive ion channel MscS" evidence="8">
    <location>
        <begin position="377"/>
        <end position="444"/>
    </location>
</feature>